<sequence length="81" mass="9008">MEVRKVFRAGNSLVISLPQEMLRELELTEGSRVAVSVDRQRGEIVLRPFTGADGSGIAGDFAKQVEEFINEYAGVLRELKK</sequence>
<dbReference type="OrthoDB" id="582905at2"/>
<accession>A0A3N5BC01</accession>
<dbReference type="SUPFAM" id="SSF89447">
    <property type="entry name" value="AbrB/MazE/MraZ-like"/>
    <property type="match status" value="1"/>
</dbReference>
<dbReference type="Gene3D" id="2.10.260.10">
    <property type="match status" value="1"/>
</dbReference>
<reference evidence="2 3" key="1">
    <citation type="submission" date="2018-11" db="EMBL/GenBank/DDBJ databases">
        <title>Genomic Encyclopedia of Type Strains, Phase IV (KMG-IV): sequencing the most valuable type-strain genomes for metagenomic binning, comparative biology and taxonomic classification.</title>
        <authorList>
            <person name="Goeker M."/>
        </authorList>
    </citation>
    <scope>NUCLEOTIDE SEQUENCE [LARGE SCALE GENOMIC DNA]</scope>
    <source>
        <strain evidence="2 3">DSM 102936</strain>
    </source>
</reference>
<dbReference type="Pfam" id="PF04014">
    <property type="entry name" value="MazE_antitoxin"/>
    <property type="match status" value="1"/>
</dbReference>
<dbReference type="RefSeq" id="WP_123930059.1">
    <property type="nucleotide sequence ID" value="NZ_RKRE01000002.1"/>
</dbReference>
<dbReference type="AlphaFoldDB" id="A0A3N5BC01"/>
<name>A0A3N5BC01_9THEO</name>
<evidence type="ECO:0000313" key="3">
    <source>
        <dbReference type="Proteomes" id="UP000282654"/>
    </source>
</evidence>
<dbReference type="InterPro" id="IPR007159">
    <property type="entry name" value="SpoVT-AbrB_dom"/>
</dbReference>
<dbReference type="GO" id="GO:0003677">
    <property type="term" value="F:DNA binding"/>
    <property type="evidence" value="ECO:0007669"/>
    <property type="project" value="InterPro"/>
</dbReference>
<dbReference type="SMART" id="SM00966">
    <property type="entry name" value="SpoVT_AbrB"/>
    <property type="match status" value="1"/>
</dbReference>
<proteinExistence type="predicted"/>
<evidence type="ECO:0000259" key="1">
    <source>
        <dbReference type="SMART" id="SM00966"/>
    </source>
</evidence>
<keyword evidence="3" id="KW-1185">Reference proteome</keyword>
<comment type="caution">
    <text evidence="2">The sequence shown here is derived from an EMBL/GenBank/DDBJ whole genome shotgun (WGS) entry which is preliminary data.</text>
</comment>
<gene>
    <name evidence="2" type="ORF">EDD75_1442</name>
</gene>
<protein>
    <submittedName>
        <fullName evidence="2">Putative addiction module antidote</fullName>
    </submittedName>
</protein>
<dbReference type="Proteomes" id="UP000282654">
    <property type="component" value="Unassembled WGS sequence"/>
</dbReference>
<evidence type="ECO:0000313" key="2">
    <source>
        <dbReference type="EMBL" id="RPF47158.1"/>
    </source>
</evidence>
<feature type="domain" description="SpoVT-AbrB" evidence="1">
    <location>
        <begin position="7"/>
        <end position="54"/>
    </location>
</feature>
<dbReference type="EMBL" id="RKRE01000002">
    <property type="protein sequence ID" value="RPF47158.1"/>
    <property type="molecule type" value="Genomic_DNA"/>
</dbReference>
<dbReference type="InterPro" id="IPR037914">
    <property type="entry name" value="SpoVT-AbrB_sf"/>
</dbReference>
<organism evidence="2 3">
    <name type="scientific">Thermodesulfitimonas autotrophica</name>
    <dbReference type="NCBI Taxonomy" id="1894989"/>
    <lineage>
        <taxon>Bacteria</taxon>
        <taxon>Bacillati</taxon>
        <taxon>Bacillota</taxon>
        <taxon>Clostridia</taxon>
        <taxon>Thermoanaerobacterales</taxon>
        <taxon>Thermoanaerobacteraceae</taxon>
        <taxon>Thermodesulfitimonas</taxon>
    </lineage>
</organism>